<evidence type="ECO:0000313" key="2">
    <source>
        <dbReference type="Proteomes" id="UP000194948"/>
    </source>
</evidence>
<dbReference type="Pfam" id="PF09683">
    <property type="entry name" value="Lactococcin_972"/>
    <property type="match status" value="1"/>
</dbReference>
<protein>
    <recommendedName>
        <fullName evidence="3">Lactococcin 972 family bacteriocin</fullName>
    </recommendedName>
</protein>
<dbReference type="EMBL" id="CP147244">
    <property type="protein sequence ID" value="WYK01045.1"/>
    <property type="molecule type" value="Genomic_DNA"/>
</dbReference>
<dbReference type="RefSeq" id="WP_086314589.1">
    <property type="nucleotide sequence ID" value="NZ_CP147244.1"/>
</dbReference>
<dbReference type="Gene3D" id="2.60.40.2850">
    <property type="match status" value="1"/>
</dbReference>
<evidence type="ECO:0008006" key="3">
    <source>
        <dbReference type="Google" id="ProtNLM"/>
    </source>
</evidence>
<gene>
    <name evidence="1" type="ORF">A5821_002171</name>
</gene>
<accession>A0AAQ3Y7S3</accession>
<reference evidence="1 2" key="2">
    <citation type="submission" date="2024-03" db="EMBL/GenBank/DDBJ databases">
        <title>The Genome Sequence of Enterococcus sp. DIV0205d.</title>
        <authorList>
            <consortium name="The Broad Institute Genomics Platform"/>
            <consortium name="The Broad Institute Microbial Omics Core"/>
            <consortium name="The Broad Institute Genomic Center for Infectious Diseases"/>
            <person name="Earl A."/>
            <person name="Manson A."/>
            <person name="Gilmore M."/>
            <person name="Schwartman J."/>
            <person name="Shea T."/>
            <person name="Abouelleil A."/>
            <person name="Cao P."/>
            <person name="Chapman S."/>
            <person name="Cusick C."/>
            <person name="Young S."/>
            <person name="Neafsey D."/>
            <person name="Nusbaum C."/>
            <person name="Birren B."/>
        </authorList>
    </citation>
    <scope>NUCLEOTIDE SEQUENCE [LARGE SCALE GENOMIC DNA]</scope>
    <source>
        <strain evidence="1 2">7F3_DIV0205</strain>
    </source>
</reference>
<dbReference type="InterPro" id="IPR006540">
    <property type="entry name" value="Lactococcin_972"/>
</dbReference>
<reference evidence="2" key="1">
    <citation type="submission" date="2017-05" db="EMBL/GenBank/DDBJ databases">
        <title>The Genome Sequence of EEnterococcus faecalis 9F2_4866.</title>
        <authorList>
            <consortium name="The Broad Institute Genomics Platform"/>
            <consortium name="The Broad Institute Genomic Center for Infectious Diseases"/>
            <person name="Earl A."/>
            <person name="Manson A."/>
            <person name="Schwartman J."/>
            <person name="Gilmore M."/>
            <person name="Abouelleil A."/>
            <person name="Cao P."/>
            <person name="Chapman S."/>
            <person name="Cusick C."/>
            <person name="Shea T."/>
            <person name="Young S."/>
            <person name="Neafsey D."/>
            <person name="Nusbaum C."/>
            <person name="Birren B."/>
        </authorList>
    </citation>
    <scope>NUCLEOTIDE SEQUENCE [LARGE SCALE GENOMIC DNA]</scope>
    <source>
        <strain evidence="2">7F3_DIV0205</strain>
    </source>
</reference>
<dbReference type="AlphaFoldDB" id="A0AAQ3Y7S3"/>
<name>A0AAQ3Y7S3_9ENTE</name>
<keyword evidence="2" id="KW-1185">Reference proteome</keyword>
<sequence length="132" mass="14508">MKKIVLMVALLGLFYVTIEKVGFADEEPTSGGLNAEQLEQRGSNIQSRMVKSVGGGTWYYMTSVNGKTISEYYHRDKKHSATVSRSGGVYNKSVQRAGQWAKAALTYKSGVNSVYWDNAPKEGVGTWTAGKF</sequence>
<organism evidence="1 2">
    <name type="scientific">Candidatus Enterococcus palustris</name>
    <dbReference type="NCBI Taxonomy" id="1834189"/>
    <lineage>
        <taxon>Bacteria</taxon>
        <taxon>Bacillati</taxon>
        <taxon>Bacillota</taxon>
        <taxon>Bacilli</taxon>
        <taxon>Lactobacillales</taxon>
        <taxon>Enterococcaceae</taxon>
        <taxon>Enterococcus</taxon>
    </lineage>
</organism>
<dbReference type="Proteomes" id="UP000194948">
    <property type="component" value="Chromosome"/>
</dbReference>
<evidence type="ECO:0000313" key="1">
    <source>
        <dbReference type="EMBL" id="WYK01045.1"/>
    </source>
</evidence>
<proteinExistence type="predicted"/>